<feature type="region of interest" description="Disordered" evidence="1">
    <location>
        <begin position="178"/>
        <end position="281"/>
    </location>
</feature>
<evidence type="ECO:0000313" key="4">
    <source>
        <dbReference type="Proteomes" id="UP000078542"/>
    </source>
</evidence>
<evidence type="ECO:0000256" key="1">
    <source>
        <dbReference type="SAM" id="MobiDB-lite"/>
    </source>
</evidence>
<dbReference type="InterPro" id="IPR006578">
    <property type="entry name" value="MADF-dom"/>
</dbReference>
<accession>A0A151IHU7</accession>
<feature type="compositionally biased region" description="Basic and acidic residues" evidence="1">
    <location>
        <begin position="179"/>
        <end position="199"/>
    </location>
</feature>
<protein>
    <recommendedName>
        <fullName evidence="2">MADF domain-containing protein</fullName>
    </recommendedName>
</protein>
<evidence type="ECO:0000259" key="2">
    <source>
        <dbReference type="PROSITE" id="PS51029"/>
    </source>
</evidence>
<dbReference type="EMBL" id="KQ977561">
    <property type="protein sequence ID" value="KYN02000.1"/>
    <property type="molecule type" value="Genomic_DNA"/>
</dbReference>
<feature type="compositionally biased region" description="Low complexity" evidence="1">
    <location>
        <begin position="212"/>
        <end position="223"/>
    </location>
</feature>
<name>A0A151IHU7_9HYME</name>
<sequence length="347" mass="39089">MKQNSWREISGILNLSIEICQNRWIRLRDRFSREKRLRETETRSGSGATHRSGFLLYNNMLFLENHVKRRKSYTNVPSSAAKKQLMDISNTSSCNINISTSNILTSCQTLSNVDTNNSSNLSNLTLSKSNIQKNNTQTGKTMQPDGLFLSLPQCETNEFSFTNETITEVWEDSLLQESVSRDSVPRDSVPRDSVPRDSISRGSTSRDSVPRDSISTDSISNDSVPRDSVPRDLVPRDLVPRDLVPRDLVPRDSISTGSTSRNSTPSPANRLINTGRLNKKNKSNSYLEQSLVALSDSLQQRITNQQMTLNLHDLTADKSFGLLVATEIERIPEPEKSKRKQTITERL</sequence>
<dbReference type="PANTHER" id="PTHR12243">
    <property type="entry name" value="MADF DOMAIN TRANSCRIPTION FACTOR"/>
    <property type="match status" value="1"/>
</dbReference>
<feature type="compositionally biased region" description="Polar residues" evidence="1">
    <location>
        <begin position="253"/>
        <end position="276"/>
    </location>
</feature>
<organism evidence="3 4">
    <name type="scientific">Cyphomyrmex costatus</name>
    <dbReference type="NCBI Taxonomy" id="456900"/>
    <lineage>
        <taxon>Eukaryota</taxon>
        <taxon>Metazoa</taxon>
        <taxon>Ecdysozoa</taxon>
        <taxon>Arthropoda</taxon>
        <taxon>Hexapoda</taxon>
        <taxon>Insecta</taxon>
        <taxon>Pterygota</taxon>
        <taxon>Neoptera</taxon>
        <taxon>Endopterygota</taxon>
        <taxon>Hymenoptera</taxon>
        <taxon>Apocrita</taxon>
        <taxon>Aculeata</taxon>
        <taxon>Formicoidea</taxon>
        <taxon>Formicidae</taxon>
        <taxon>Myrmicinae</taxon>
        <taxon>Cyphomyrmex</taxon>
    </lineage>
</organism>
<feature type="compositionally biased region" description="Basic and acidic residues" evidence="1">
    <location>
        <begin position="224"/>
        <end position="250"/>
    </location>
</feature>
<gene>
    <name evidence="3" type="ORF">ALC62_07196</name>
</gene>
<evidence type="ECO:0000313" key="3">
    <source>
        <dbReference type="EMBL" id="KYN02000.1"/>
    </source>
</evidence>
<dbReference type="GO" id="GO:0005634">
    <property type="term" value="C:nucleus"/>
    <property type="evidence" value="ECO:0007669"/>
    <property type="project" value="TreeGrafter"/>
</dbReference>
<dbReference type="GO" id="GO:0005667">
    <property type="term" value="C:transcription regulator complex"/>
    <property type="evidence" value="ECO:0007669"/>
    <property type="project" value="TreeGrafter"/>
</dbReference>
<dbReference type="AlphaFoldDB" id="A0A151IHU7"/>
<keyword evidence="4" id="KW-1185">Reference proteome</keyword>
<feature type="domain" description="MADF" evidence="2">
    <location>
        <begin position="1"/>
        <end position="68"/>
    </location>
</feature>
<dbReference type="Proteomes" id="UP000078542">
    <property type="component" value="Unassembled WGS sequence"/>
</dbReference>
<dbReference type="PROSITE" id="PS51029">
    <property type="entry name" value="MADF"/>
    <property type="match status" value="1"/>
</dbReference>
<reference evidence="3 4" key="1">
    <citation type="submission" date="2016-03" db="EMBL/GenBank/DDBJ databases">
        <title>Cyphomyrmex costatus WGS genome.</title>
        <authorList>
            <person name="Nygaard S."/>
            <person name="Hu H."/>
            <person name="Boomsma J."/>
            <person name="Zhang G."/>
        </authorList>
    </citation>
    <scope>NUCLEOTIDE SEQUENCE [LARGE SCALE GENOMIC DNA]</scope>
    <source>
        <strain evidence="3">MS0001</strain>
        <tissue evidence="3">Whole body</tissue>
    </source>
</reference>
<dbReference type="Pfam" id="PF10545">
    <property type="entry name" value="MADF_DNA_bdg"/>
    <property type="match status" value="1"/>
</dbReference>
<dbReference type="GO" id="GO:0006357">
    <property type="term" value="P:regulation of transcription by RNA polymerase II"/>
    <property type="evidence" value="ECO:0007669"/>
    <property type="project" value="TreeGrafter"/>
</dbReference>
<dbReference type="PANTHER" id="PTHR12243:SF60">
    <property type="entry name" value="SI:CH211-15D5.12-RELATED"/>
    <property type="match status" value="1"/>
</dbReference>
<dbReference type="InterPro" id="IPR039353">
    <property type="entry name" value="TF_Adf1"/>
</dbReference>
<proteinExistence type="predicted"/>